<dbReference type="AlphaFoldDB" id="A0A078MC98"/>
<proteinExistence type="predicted"/>
<reference evidence="2" key="1">
    <citation type="submission" date="2014-07" db="EMBL/GenBank/DDBJ databases">
        <authorList>
            <person name="Urmite Genomes Urmite Genomes"/>
        </authorList>
    </citation>
    <scope>NUCLEOTIDE SEQUENCE</scope>
    <source>
        <strain evidence="2">13S34_air</strain>
    </source>
</reference>
<dbReference type="PATRIC" id="fig|1461583.4.peg.1633"/>
<dbReference type="HOGENOM" id="CLU_406377_0_0_9"/>
<dbReference type="Gene3D" id="3.40.630.10">
    <property type="entry name" value="Zn peptidases"/>
    <property type="match status" value="1"/>
</dbReference>
<sequence>MQSHNLQAFDVDYTYRFTKKLETFKTNDKLGYRTAGSTAEYQTGAMIAEEMKRIGLTQITKDAFTLDTWEFKKAELTFTTATGQPYTAILGSYQTHFVTNGPQTYDIIYGGRGTATDFATIDATNKLVLIDIDQDRDWWISYPALQAHFKGAIAIIAVQSGGFSQVNADALNAQDICGPAYAPAFSMSQNDSLLLREQLTTASSVSVLLDACSIVQSNGTSYNYHGKIEGKEKDSYILISAHYDSYFSGFQDDHAAIALMLGLAKNLITTGYRPQKTLIFLALAAEEWGVIDSRYDWSVGAYNQITTVRPDWRGKVFANINFELPAVAHMPVDRIRTVYELHTFLAQFVEHIPRSDVYPQGIEVLSPLATTSDDFSFAIGGIPSLRNDFQDSSFIRTHYHSQFDDETTFNPQAMLFHLQLYDALIKRYDELAVVPVDFSTRLIAMRKTAPVALHTLLEQALEVIRSLPPLTKAHNPQLLAIFYFMETHFTKLTWQDEVIFPYEHTLTNCAALTRAIERLKRGDYKGALQYDLHLIDNTWQAYDFDRDVYDHFTNYVCEAAPERLLWGAGRIMGHIDLFDVVQALKSKTADESMAAEIQQLQHALQQQLQLHETIVDATSQHIKELIQLLKQL</sequence>
<dbReference type="SUPFAM" id="SSF53187">
    <property type="entry name" value="Zn-dependent exopeptidases"/>
    <property type="match status" value="1"/>
</dbReference>
<evidence type="ECO:0000259" key="1">
    <source>
        <dbReference type="Pfam" id="PF04389"/>
    </source>
</evidence>
<dbReference type="Gene3D" id="3.50.30.30">
    <property type="match status" value="1"/>
</dbReference>
<dbReference type="InterPro" id="IPR007484">
    <property type="entry name" value="Peptidase_M28"/>
</dbReference>
<dbReference type="PANTHER" id="PTHR10404:SF46">
    <property type="entry name" value="VACUOLAR PROTEIN SORTING-ASSOCIATED PROTEIN 70"/>
    <property type="match status" value="1"/>
</dbReference>
<dbReference type="SUPFAM" id="SSF52025">
    <property type="entry name" value="PA domain"/>
    <property type="match status" value="1"/>
</dbReference>
<evidence type="ECO:0000313" key="2">
    <source>
        <dbReference type="EMBL" id="CEA03819.1"/>
    </source>
</evidence>
<organism evidence="2">
    <name type="scientific">Metalysinibacillus saudimassiliensis</name>
    <dbReference type="NCBI Taxonomy" id="1461583"/>
    <lineage>
        <taxon>Bacteria</taxon>
        <taxon>Bacillati</taxon>
        <taxon>Bacillota</taxon>
        <taxon>Bacilli</taxon>
        <taxon>Bacillales</taxon>
        <taxon>Caryophanaceae</taxon>
        <taxon>Metalysinibacillus</taxon>
    </lineage>
</organism>
<feature type="domain" description="Peptidase M28" evidence="1">
    <location>
        <begin position="223"/>
        <end position="414"/>
    </location>
</feature>
<dbReference type="InterPro" id="IPR039373">
    <property type="entry name" value="Peptidase_M28B"/>
</dbReference>
<gene>
    <name evidence="2" type="ORF">BN1050_01697</name>
</gene>
<protein>
    <submittedName>
        <fullName evidence="2">Peptidase family M28</fullName>
    </submittedName>
</protein>
<dbReference type="PANTHER" id="PTHR10404">
    <property type="entry name" value="N-ACETYLATED-ALPHA-LINKED ACIDIC DIPEPTIDASE"/>
    <property type="match status" value="1"/>
</dbReference>
<dbReference type="EMBL" id="LN483075">
    <property type="protein sequence ID" value="CEA03819.1"/>
    <property type="molecule type" value="Genomic_DNA"/>
</dbReference>
<dbReference type="Pfam" id="PF04389">
    <property type="entry name" value="Peptidase_M28"/>
    <property type="match status" value="1"/>
</dbReference>
<name>A0A078MC98_9BACL</name>
<dbReference type="InterPro" id="IPR046450">
    <property type="entry name" value="PA_dom_sf"/>
</dbReference>
<accession>A0A078MC98</accession>